<dbReference type="PANTHER" id="PTHR32322">
    <property type="entry name" value="INNER MEMBRANE TRANSPORTER"/>
    <property type="match status" value="1"/>
</dbReference>
<feature type="transmembrane region" description="Helical" evidence="6">
    <location>
        <begin position="283"/>
        <end position="301"/>
    </location>
</feature>
<feature type="transmembrane region" description="Helical" evidence="6">
    <location>
        <begin position="124"/>
        <end position="144"/>
    </location>
</feature>
<sequence length="315" mass="34257">MERMKGMYYLFCAFSLAGTSVIAARFLDENLGIFTITAVSLFFALLCLLPLGWRELVKTVRRLSLRDWILLSIQALFGVFLFRMFLLNGLLHTSAGEAGIITGATPAVTVLLAMLLLKETVNRTALLGIVSTVAGILLIQNLLAPGSISTFSINHFAGNVLVLCAAVSESLFNIFSRIAVKTEASHREPLHPIAQTALVTAMALTLCLIPAIFEQPVSTLFAIDWKQWLALVWYGPFVTAIAFIFWYAGIKRCDAQTAAALSGMMPFSALLLSVIVLGERAGWQQWSGGLLVILGMILIGGNQPSELKADRAESF</sequence>
<dbReference type="InterPro" id="IPR050638">
    <property type="entry name" value="AA-Vitamin_Transporters"/>
</dbReference>
<dbReference type="EMBL" id="RHHT01000029">
    <property type="protein sequence ID" value="RNB77680.1"/>
    <property type="molecule type" value="Genomic_DNA"/>
</dbReference>
<keyword evidence="4 6" id="KW-1133">Transmembrane helix</keyword>
<dbReference type="InterPro" id="IPR000620">
    <property type="entry name" value="EamA_dom"/>
</dbReference>
<feature type="transmembrane region" description="Helical" evidence="6">
    <location>
        <begin position="33"/>
        <end position="53"/>
    </location>
</feature>
<feature type="transmembrane region" description="Helical" evidence="6">
    <location>
        <begin position="225"/>
        <end position="246"/>
    </location>
</feature>
<feature type="transmembrane region" description="Helical" evidence="6">
    <location>
        <begin position="156"/>
        <end position="180"/>
    </location>
</feature>
<evidence type="ECO:0000313" key="8">
    <source>
        <dbReference type="EMBL" id="RNB77680.1"/>
    </source>
</evidence>
<evidence type="ECO:0000313" key="9">
    <source>
        <dbReference type="Proteomes" id="UP000281915"/>
    </source>
</evidence>
<evidence type="ECO:0000256" key="2">
    <source>
        <dbReference type="ARBA" id="ARBA00007362"/>
    </source>
</evidence>
<keyword evidence="3 6" id="KW-0812">Transmembrane</keyword>
<accession>A0A3M8CPI6</accession>
<dbReference type="Gene3D" id="1.10.3730.20">
    <property type="match status" value="1"/>
</dbReference>
<dbReference type="Pfam" id="PF00892">
    <property type="entry name" value="EamA"/>
    <property type="match status" value="2"/>
</dbReference>
<comment type="subcellular location">
    <subcellularLocation>
        <location evidence="1">Endomembrane system</location>
        <topology evidence="1">Multi-pass membrane protein</topology>
    </subcellularLocation>
</comment>
<evidence type="ECO:0000256" key="6">
    <source>
        <dbReference type="SAM" id="Phobius"/>
    </source>
</evidence>
<organism evidence="8 9">
    <name type="scientific">Brevibacillus panacihumi</name>
    <dbReference type="NCBI Taxonomy" id="497735"/>
    <lineage>
        <taxon>Bacteria</taxon>
        <taxon>Bacillati</taxon>
        <taxon>Bacillota</taxon>
        <taxon>Bacilli</taxon>
        <taxon>Bacillales</taxon>
        <taxon>Paenibacillaceae</taxon>
        <taxon>Brevibacillus</taxon>
    </lineage>
</organism>
<dbReference type="GO" id="GO:0016020">
    <property type="term" value="C:membrane"/>
    <property type="evidence" value="ECO:0007669"/>
    <property type="project" value="UniProtKB-SubCell"/>
</dbReference>
<proteinExistence type="inferred from homology"/>
<name>A0A3M8CPI6_9BACL</name>
<dbReference type="SUPFAM" id="SSF103481">
    <property type="entry name" value="Multidrug resistance efflux transporter EmrE"/>
    <property type="match status" value="2"/>
</dbReference>
<dbReference type="Proteomes" id="UP000281915">
    <property type="component" value="Unassembled WGS sequence"/>
</dbReference>
<reference evidence="8 9" key="1">
    <citation type="submission" date="2018-10" db="EMBL/GenBank/DDBJ databases">
        <title>Phylogenomics of Brevibacillus.</title>
        <authorList>
            <person name="Dunlap C."/>
        </authorList>
    </citation>
    <scope>NUCLEOTIDE SEQUENCE [LARGE SCALE GENOMIC DNA]</scope>
    <source>
        <strain evidence="8 9">JCM 15085</strain>
    </source>
</reference>
<feature type="domain" description="EamA" evidence="7">
    <location>
        <begin position="5"/>
        <end position="139"/>
    </location>
</feature>
<protein>
    <submittedName>
        <fullName evidence="8">EamA family transporter</fullName>
    </submittedName>
</protein>
<evidence type="ECO:0000259" key="7">
    <source>
        <dbReference type="Pfam" id="PF00892"/>
    </source>
</evidence>
<keyword evidence="5 6" id="KW-0472">Membrane</keyword>
<feature type="transmembrane region" description="Helical" evidence="6">
    <location>
        <begin position="258"/>
        <end position="277"/>
    </location>
</feature>
<dbReference type="PANTHER" id="PTHR32322:SF2">
    <property type="entry name" value="EAMA DOMAIN-CONTAINING PROTEIN"/>
    <property type="match status" value="1"/>
</dbReference>
<dbReference type="AlphaFoldDB" id="A0A3M8CPI6"/>
<dbReference type="InterPro" id="IPR037185">
    <property type="entry name" value="EmrE-like"/>
</dbReference>
<evidence type="ECO:0000256" key="4">
    <source>
        <dbReference type="ARBA" id="ARBA00022989"/>
    </source>
</evidence>
<evidence type="ECO:0000256" key="5">
    <source>
        <dbReference type="ARBA" id="ARBA00023136"/>
    </source>
</evidence>
<comment type="caution">
    <text evidence="8">The sequence shown here is derived from an EMBL/GenBank/DDBJ whole genome shotgun (WGS) entry which is preliminary data.</text>
</comment>
<feature type="transmembrane region" description="Helical" evidence="6">
    <location>
        <begin position="192"/>
        <end position="213"/>
    </location>
</feature>
<evidence type="ECO:0000256" key="3">
    <source>
        <dbReference type="ARBA" id="ARBA00022692"/>
    </source>
</evidence>
<feature type="transmembrane region" description="Helical" evidence="6">
    <location>
        <begin position="98"/>
        <end position="117"/>
    </location>
</feature>
<gene>
    <name evidence="8" type="ORF">EDM58_14480</name>
</gene>
<feature type="domain" description="EamA" evidence="7">
    <location>
        <begin position="158"/>
        <end position="299"/>
    </location>
</feature>
<feature type="transmembrane region" description="Helical" evidence="6">
    <location>
        <begin position="65"/>
        <end position="86"/>
    </location>
</feature>
<comment type="similarity">
    <text evidence="2">Belongs to the EamA transporter family.</text>
</comment>
<evidence type="ECO:0000256" key="1">
    <source>
        <dbReference type="ARBA" id="ARBA00004127"/>
    </source>
</evidence>